<reference evidence="14 15" key="1">
    <citation type="journal article" date="2014" name="BMC Genomics">
        <title>Comparison of environmental and isolate Sulfobacillus genomes reveals diverse carbon, sulfur, nitrogen, and hydrogen metabolisms.</title>
        <authorList>
            <person name="Justice N.B."/>
            <person name="Norman A."/>
            <person name="Brown C.T."/>
            <person name="Singh A."/>
            <person name="Thomas B.C."/>
            <person name="Banfield J.F."/>
        </authorList>
    </citation>
    <scope>NUCLEOTIDE SEQUENCE [LARGE SCALE GENOMIC DNA]</scope>
    <source>
        <strain evidence="14">AMDSBA3</strain>
    </source>
</reference>
<evidence type="ECO:0000313" key="15">
    <source>
        <dbReference type="Proteomes" id="UP000241848"/>
    </source>
</evidence>
<evidence type="ECO:0000256" key="4">
    <source>
        <dbReference type="ARBA" id="ARBA00022618"/>
    </source>
</evidence>
<evidence type="ECO:0000256" key="6">
    <source>
        <dbReference type="ARBA" id="ARBA00022960"/>
    </source>
</evidence>
<dbReference type="Gene3D" id="3.65.10.10">
    <property type="entry name" value="Enolpyruvate transferase domain"/>
    <property type="match status" value="2"/>
</dbReference>
<evidence type="ECO:0000256" key="9">
    <source>
        <dbReference type="ARBA" id="ARBA00023316"/>
    </source>
</evidence>
<keyword evidence="5 12" id="KW-0808">Transferase</keyword>
<keyword evidence="9 12" id="KW-0961">Cell wall biogenesis/degradation</keyword>
<dbReference type="NCBIfam" id="TIGR01072">
    <property type="entry name" value="murA"/>
    <property type="match status" value="1"/>
</dbReference>
<dbReference type="EC" id="2.5.1.7" evidence="12"/>
<dbReference type="CDD" id="cd01555">
    <property type="entry name" value="UdpNAET"/>
    <property type="match status" value="1"/>
</dbReference>
<keyword evidence="7 12" id="KW-0573">Peptidoglycan synthesis</keyword>
<feature type="modified residue" description="2-(S-cysteinyl)pyruvic acid O-phosphothioketal" evidence="12">
    <location>
        <position position="116"/>
    </location>
</feature>
<dbReference type="GO" id="GO:0009252">
    <property type="term" value="P:peptidoglycan biosynthetic process"/>
    <property type="evidence" value="ECO:0007669"/>
    <property type="project" value="UniProtKB-UniRule"/>
</dbReference>
<name>A0A2T2WEJ9_9FIRM</name>
<dbReference type="GO" id="GO:0008360">
    <property type="term" value="P:regulation of cell shape"/>
    <property type="evidence" value="ECO:0007669"/>
    <property type="project" value="UniProtKB-KW"/>
</dbReference>
<comment type="function">
    <text evidence="12">Cell wall formation. Adds enolpyruvyl to UDP-N-acetylglucosamine.</text>
</comment>
<sequence length="418" mass="44918">MGEFVVRGGRRLEGTLRVHGAKNAALPIMAAAVLASAPVTLEGVPKLRDVDVMIEVLRALGAKVQWVDRTLVIDPSGIHQYVIPAELMMKMRASIFVIGPLLAKFGHAVAMQPGGCSIGDRPIDIHIYGFRQIGADVTETEQGTRLDAVNLTGGAVHLSYPSVGATENLMMAAALIPGETRIRNAAMEPEIVDLAQFLEKLGATIRGAGTPDIRIVGRRELHGATHSVIPDRIEAATFILAASATGGHVVLENCIIEHLPGLVGRLRDLGVEIREGEGDRIEVNAPQAYRTMPVSLHTGPYPGFATDMQAQFMAFLLKVPGVHIISERVFENRLGHARELRRMGAQVMADQRVALIYGGHALHGATVRALDLRAGAALVIAGLTADGQTVITEREVIERGYEDLDARLNTLGADIDRR</sequence>
<comment type="pathway">
    <text evidence="2 12">Cell wall biogenesis; peptidoglycan biosynthesis.</text>
</comment>
<evidence type="ECO:0000256" key="2">
    <source>
        <dbReference type="ARBA" id="ARBA00004752"/>
    </source>
</evidence>
<evidence type="ECO:0000256" key="1">
    <source>
        <dbReference type="ARBA" id="ARBA00004496"/>
    </source>
</evidence>
<dbReference type="SUPFAM" id="SSF55205">
    <property type="entry name" value="EPT/RTPC-like"/>
    <property type="match status" value="1"/>
</dbReference>
<evidence type="ECO:0000256" key="11">
    <source>
        <dbReference type="ARBA" id="ARBA00047527"/>
    </source>
</evidence>
<comment type="catalytic activity">
    <reaction evidence="11 12">
        <text>phosphoenolpyruvate + UDP-N-acetyl-alpha-D-glucosamine = UDP-N-acetyl-3-O-(1-carboxyvinyl)-alpha-D-glucosamine + phosphate</text>
        <dbReference type="Rhea" id="RHEA:18681"/>
        <dbReference type="ChEBI" id="CHEBI:43474"/>
        <dbReference type="ChEBI" id="CHEBI:57705"/>
        <dbReference type="ChEBI" id="CHEBI:58702"/>
        <dbReference type="ChEBI" id="CHEBI:68483"/>
        <dbReference type="EC" id="2.5.1.7"/>
    </reaction>
</comment>
<dbReference type="InterPro" id="IPR001986">
    <property type="entry name" value="Enolpyruvate_Tfrase_dom"/>
</dbReference>
<evidence type="ECO:0000256" key="3">
    <source>
        <dbReference type="ARBA" id="ARBA00022490"/>
    </source>
</evidence>
<feature type="binding site" evidence="12">
    <location>
        <position position="307"/>
    </location>
    <ligand>
        <name>UDP-N-acetyl-alpha-D-glucosamine</name>
        <dbReference type="ChEBI" id="CHEBI:57705"/>
    </ligand>
</feature>
<comment type="similarity">
    <text evidence="10 12">Belongs to the EPSP synthase family. MurA subfamily.</text>
</comment>
<dbReference type="Proteomes" id="UP000241848">
    <property type="component" value="Unassembled WGS sequence"/>
</dbReference>
<keyword evidence="4 12" id="KW-0132">Cell division</keyword>
<evidence type="ECO:0000256" key="7">
    <source>
        <dbReference type="ARBA" id="ARBA00022984"/>
    </source>
</evidence>
<organism evidence="14 15">
    <name type="scientific">Sulfobacillus acidophilus</name>
    <dbReference type="NCBI Taxonomy" id="53633"/>
    <lineage>
        <taxon>Bacteria</taxon>
        <taxon>Bacillati</taxon>
        <taxon>Bacillota</taxon>
        <taxon>Clostridia</taxon>
        <taxon>Eubacteriales</taxon>
        <taxon>Clostridiales Family XVII. Incertae Sedis</taxon>
        <taxon>Sulfobacillus</taxon>
    </lineage>
</organism>
<dbReference type="InterPro" id="IPR013792">
    <property type="entry name" value="RNA3'P_cycl/enolpyr_Trfase_a/b"/>
</dbReference>
<feature type="binding site" evidence="12">
    <location>
        <position position="329"/>
    </location>
    <ligand>
        <name>UDP-N-acetyl-alpha-D-glucosamine</name>
        <dbReference type="ChEBI" id="CHEBI:57705"/>
    </ligand>
</feature>
<comment type="subcellular location">
    <subcellularLocation>
        <location evidence="1 12">Cytoplasm</location>
    </subcellularLocation>
</comment>
<dbReference type="AlphaFoldDB" id="A0A2T2WEJ9"/>
<dbReference type="GO" id="GO:0005737">
    <property type="term" value="C:cytoplasm"/>
    <property type="evidence" value="ECO:0007669"/>
    <property type="project" value="UniProtKB-SubCell"/>
</dbReference>
<comment type="caution">
    <text evidence="14">The sequence shown here is derived from an EMBL/GenBank/DDBJ whole genome shotgun (WGS) entry which is preliminary data.</text>
</comment>
<keyword evidence="3 12" id="KW-0963">Cytoplasm</keyword>
<keyword evidence="12" id="KW-0670">Pyruvate</keyword>
<feature type="active site" description="Proton donor" evidence="12">
    <location>
        <position position="116"/>
    </location>
</feature>
<feature type="domain" description="Enolpyruvate transferase" evidence="13">
    <location>
        <begin position="6"/>
        <end position="404"/>
    </location>
</feature>
<evidence type="ECO:0000313" key="14">
    <source>
        <dbReference type="EMBL" id="PSR20672.1"/>
    </source>
</evidence>
<dbReference type="InterPro" id="IPR036968">
    <property type="entry name" value="Enolpyruvate_Tfrase_sf"/>
</dbReference>
<dbReference type="InterPro" id="IPR050068">
    <property type="entry name" value="MurA_subfamily"/>
</dbReference>
<dbReference type="GO" id="GO:0019277">
    <property type="term" value="P:UDP-N-acetylgalactosamine biosynthetic process"/>
    <property type="evidence" value="ECO:0007669"/>
    <property type="project" value="InterPro"/>
</dbReference>
<dbReference type="Pfam" id="PF00275">
    <property type="entry name" value="EPSP_synthase"/>
    <property type="match status" value="1"/>
</dbReference>
<dbReference type="NCBIfam" id="NF006873">
    <property type="entry name" value="PRK09369.1"/>
    <property type="match status" value="1"/>
</dbReference>
<dbReference type="HAMAP" id="MF_00111">
    <property type="entry name" value="MurA"/>
    <property type="match status" value="1"/>
</dbReference>
<dbReference type="GO" id="GO:0071555">
    <property type="term" value="P:cell wall organization"/>
    <property type="evidence" value="ECO:0007669"/>
    <property type="project" value="UniProtKB-KW"/>
</dbReference>
<evidence type="ECO:0000256" key="5">
    <source>
        <dbReference type="ARBA" id="ARBA00022679"/>
    </source>
</evidence>
<gene>
    <name evidence="12 14" type="primary">murA</name>
    <name evidence="14" type="ORF">C7B45_13855</name>
</gene>
<evidence type="ECO:0000256" key="12">
    <source>
        <dbReference type="HAMAP-Rule" id="MF_00111"/>
    </source>
</evidence>
<dbReference type="EMBL" id="PXYV01000054">
    <property type="protein sequence ID" value="PSR20672.1"/>
    <property type="molecule type" value="Genomic_DNA"/>
</dbReference>
<evidence type="ECO:0000256" key="10">
    <source>
        <dbReference type="ARBA" id="ARBA00038367"/>
    </source>
</evidence>
<comment type="caution">
    <text evidence="12">Lacks conserved residue(s) required for the propagation of feature annotation.</text>
</comment>
<dbReference type="PANTHER" id="PTHR43783">
    <property type="entry name" value="UDP-N-ACETYLGLUCOSAMINE 1-CARBOXYVINYLTRANSFERASE"/>
    <property type="match status" value="1"/>
</dbReference>
<feature type="binding site" evidence="12">
    <location>
        <position position="92"/>
    </location>
    <ligand>
        <name>UDP-N-acetyl-alpha-D-glucosamine</name>
        <dbReference type="ChEBI" id="CHEBI:57705"/>
    </ligand>
</feature>
<feature type="binding site" evidence="12">
    <location>
        <begin position="22"/>
        <end position="23"/>
    </location>
    <ligand>
        <name>phosphoenolpyruvate</name>
        <dbReference type="ChEBI" id="CHEBI:58702"/>
    </ligand>
</feature>
<dbReference type="GO" id="GO:0008760">
    <property type="term" value="F:UDP-N-acetylglucosamine 1-carboxyvinyltransferase activity"/>
    <property type="evidence" value="ECO:0007669"/>
    <property type="project" value="UniProtKB-UniRule"/>
</dbReference>
<evidence type="ECO:0000256" key="8">
    <source>
        <dbReference type="ARBA" id="ARBA00023306"/>
    </source>
</evidence>
<proteinExistence type="inferred from homology"/>
<evidence type="ECO:0000259" key="13">
    <source>
        <dbReference type="Pfam" id="PF00275"/>
    </source>
</evidence>
<dbReference type="UniPathway" id="UPA00219"/>
<accession>A0A2T2WEJ9</accession>
<dbReference type="PANTHER" id="PTHR43783:SF1">
    <property type="entry name" value="UDP-N-ACETYLGLUCOSAMINE 1-CARBOXYVINYLTRANSFERASE"/>
    <property type="match status" value="1"/>
</dbReference>
<dbReference type="GO" id="GO:0051301">
    <property type="term" value="P:cell division"/>
    <property type="evidence" value="ECO:0007669"/>
    <property type="project" value="UniProtKB-KW"/>
</dbReference>
<keyword evidence="6 12" id="KW-0133">Cell shape</keyword>
<protein>
    <recommendedName>
        <fullName evidence="12">UDP-N-acetylglucosamine 1-carboxyvinyltransferase</fullName>
        <ecNumber evidence="12">2.5.1.7</ecNumber>
    </recommendedName>
    <alternativeName>
        <fullName evidence="12">Enoylpyruvate transferase</fullName>
    </alternativeName>
    <alternativeName>
        <fullName evidence="12">UDP-N-acetylglucosamine enolpyruvyl transferase</fullName>
        <shortName evidence="12">EPT</shortName>
    </alternativeName>
</protein>
<keyword evidence="8 12" id="KW-0131">Cell cycle</keyword>
<dbReference type="InterPro" id="IPR005750">
    <property type="entry name" value="UDP_GlcNAc_COvinyl_MurA"/>
</dbReference>